<dbReference type="EMBL" id="LR013680">
    <property type="protein sequence ID" value="SVE83299.1"/>
    <property type="molecule type" value="mRNA"/>
</dbReference>
<evidence type="ECO:0000313" key="18">
    <source>
        <dbReference type="EMBL" id="SVE82712.1"/>
    </source>
</evidence>
<feature type="transmembrane region" description="Helical" evidence="11">
    <location>
        <begin position="147"/>
        <end position="163"/>
    </location>
</feature>
<dbReference type="InterPro" id="IPR019164">
    <property type="entry name" value="TMEM147"/>
</dbReference>
<reference evidence="13" key="2">
    <citation type="submission" date="2018-08" db="EMBL/GenBank/DDBJ databases">
        <authorList>
            <person name="Cornetti L."/>
        </authorList>
    </citation>
    <scope>NUCLEOTIDE SEQUENCE</scope>
    <source>
        <strain evidence="13">CA-CH-1</strain>
        <strain evidence="14">CH-H-1</strain>
        <strain evidence="19">FI-XINB3</strain>
        <strain evidence="15">FR-SA-1</strain>
        <strain evidence="16">GB-EK1-32</strain>
        <strain evidence="17">MN-DM1-1</strain>
        <strain evidence="18">RU-SAM-5</strain>
    </source>
</reference>
<organism evidence="12 20">
    <name type="scientific">Daphnia magna</name>
    <dbReference type="NCBI Taxonomy" id="35525"/>
    <lineage>
        <taxon>Eukaryota</taxon>
        <taxon>Metazoa</taxon>
        <taxon>Ecdysozoa</taxon>
        <taxon>Arthropoda</taxon>
        <taxon>Crustacea</taxon>
        <taxon>Branchiopoda</taxon>
        <taxon>Diplostraca</taxon>
        <taxon>Cladocera</taxon>
        <taxon>Anomopoda</taxon>
        <taxon>Daphniidae</taxon>
        <taxon>Daphnia</taxon>
    </lineage>
</organism>
<comment type="subcellular location">
    <subcellularLocation>
        <location evidence="2">Cell membrane</location>
        <topology evidence="2">Multi-pass membrane protein</topology>
    </subcellularLocation>
    <subcellularLocation>
        <location evidence="1">Endoplasmic reticulum membrane</location>
        <topology evidence="1">Multi-pass membrane protein</topology>
    </subcellularLocation>
</comment>
<dbReference type="AlphaFoldDB" id="A0A164S1U6"/>
<dbReference type="EMBL" id="LR010116">
    <property type="protein sequence ID" value="SVE79735.1"/>
    <property type="molecule type" value="mRNA"/>
</dbReference>
<dbReference type="Proteomes" id="UP000076858">
    <property type="component" value="Unassembled WGS sequence"/>
</dbReference>
<sequence>MTLYHFGNCLALSYIPFWIVYKYCGLSEYGAFWKCVQAGGVYALTQLGKMLLLATFFPTSGDYSQDDPDNFSPLQELLKCTVDLIDLIGLSVVMSRIAGKGHTKVLIAGLGWAGAELVLSRLLVLWVGARGTEFDWKYIQKSFEANISIVHFLSVTALVWLYSRHDLPKQLLPAVVILIGFHSYKSVICDMISHVMHMYSWSLLAFKAVFSLTMALIVLHIYGGVATLAA</sequence>
<evidence type="ECO:0000313" key="17">
    <source>
        <dbReference type="EMBL" id="SVE82153.1"/>
    </source>
</evidence>
<dbReference type="PANTHER" id="PTHR12869">
    <property type="entry name" value="SMALL SEVEN TRANSMEMBRANE DOMAIN-CONTAINING PROTEIN"/>
    <property type="match status" value="1"/>
</dbReference>
<evidence type="ECO:0000256" key="1">
    <source>
        <dbReference type="ARBA" id="ARBA00004477"/>
    </source>
</evidence>
<evidence type="ECO:0000256" key="8">
    <source>
        <dbReference type="ARBA" id="ARBA00034739"/>
    </source>
</evidence>
<evidence type="ECO:0000256" key="10">
    <source>
        <dbReference type="ARBA" id="ARBA00034899"/>
    </source>
</evidence>
<dbReference type="OrthoDB" id="550012at2759"/>
<evidence type="ECO:0000313" key="19">
    <source>
        <dbReference type="EMBL" id="SVE83299.1"/>
    </source>
</evidence>
<keyword evidence="5" id="KW-0256">Endoplasmic reticulum</keyword>
<evidence type="ECO:0000256" key="7">
    <source>
        <dbReference type="ARBA" id="ARBA00023136"/>
    </source>
</evidence>
<dbReference type="EMBL" id="LR010746">
    <property type="protein sequence ID" value="SVE80365.1"/>
    <property type="molecule type" value="mRNA"/>
</dbReference>
<evidence type="ECO:0000313" key="20">
    <source>
        <dbReference type="Proteomes" id="UP000076858"/>
    </source>
</evidence>
<dbReference type="PANTHER" id="PTHR12869:SF0">
    <property type="entry name" value="BOS COMPLEX SUBUNIT TMEM147"/>
    <property type="match status" value="1"/>
</dbReference>
<keyword evidence="20" id="KW-1185">Reference proteome</keyword>
<dbReference type="GO" id="GO:0005886">
    <property type="term" value="C:plasma membrane"/>
    <property type="evidence" value="ECO:0007669"/>
    <property type="project" value="UniProtKB-SubCell"/>
</dbReference>
<evidence type="ECO:0000256" key="4">
    <source>
        <dbReference type="ARBA" id="ARBA00022692"/>
    </source>
</evidence>
<evidence type="ECO:0000256" key="11">
    <source>
        <dbReference type="SAM" id="Phobius"/>
    </source>
</evidence>
<feature type="transmembrane region" description="Helical" evidence="11">
    <location>
        <begin position="175"/>
        <end position="196"/>
    </location>
</feature>
<feature type="transmembrane region" description="Helical" evidence="11">
    <location>
        <begin position="105"/>
        <end position="127"/>
    </location>
</feature>
<dbReference type="EMBL" id="LR011332">
    <property type="protein sequence ID" value="SVE80951.1"/>
    <property type="molecule type" value="mRNA"/>
</dbReference>
<protein>
    <recommendedName>
        <fullName evidence="9">BOS complex subunit TMEM147</fullName>
    </recommendedName>
    <alternativeName>
        <fullName evidence="10">Transmembrane protein 147</fullName>
    </alternativeName>
</protein>
<evidence type="ECO:0000313" key="13">
    <source>
        <dbReference type="EMBL" id="SVE79735.1"/>
    </source>
</evidence>
<dbReference type="EMBL" id="LR011946">
    <property type="protein sequence ID" value="SVE81565.1"/>
    <property type="molecule type" value="mRNA"/>
</dbReference>
<name>A0A164S1U6_9CRUS</name>
<keyword evidence="6 11" id="KW-1133">Transmembrane helix</keyword>
<evidence type="ECO:0000313" key="12">
    <source>
        <dbReference type="EMBL" id="KZS09161.1"/>
    </source>
</evidence>
<dbReference type="EMBL" id="LR013093">
    <property type="protein sequence ID" value="SVE82712.1"/>
    <property type="molecule type" value="mRNA"/>
</dbReference>
<dbReference type="GO" id="GO:0005789">
    <property type="term" value="C:endoplasmic reticulum membrane"/>
    <property type="evidence" value="ECO:0007669"/>
    <property type="project" value="UniProtKB-SubCell"/>
</dbReference>
<feature type="transmembrane region" description="Helical" evidence="11">
    <location>
        <begin position="208"/>
        <end position="229"/>
    </location>
</feature>
<evidence type="ECO:0000256" key="3">
    <source>
        <dbReference type="ARBA" id="ARBA00022475"/>
    </source>
</evidence>
<keyword evidence="3" id="KW-1003">Cell membrane</keyword>
<dbReference type="EMBL" id="LRGB01002101">
    <property type="protein sequence ID" value="KZS09161.1"/>
    <property type="molecule type" value="Genomic_DNA"/>
</dbReference>
<evidence type="ECO:0000256" key="2">
    <source>
        <dbReference type="ARBA" id="ARBA00004651"/>
    </source>
</evidence>
<dbReference type="STRING" id="35525.A0A164S1U6"/>
<reference evidence="12 20" key="1">
    <citation type="submission" date="2016-03" db="EMBL/GenBank/DDBJ databases">
        <title>EvidentialGene: Evidence-directed Construction of Genes on Genomes.</title>
        <authorList>
            <person name="Gilbert D.G."/>
            <person name="Choi J.-H."/>
            <person name="Mockaitis K."/>
            <person name="Colbourne J."/>
            <person name="Pfrender M."/>
        </authorList>
    </citation>
    <scope>NUCLEOTIDE SEQUENCE [LARGE SCALE GENOMIC DNA]</scope>
    <source>
        <strain evidence="12 20">Xinb3</strain>
        <tissue evidence="12">Complete organism</tissue>
    </source>
</reference>
<gene>
    <name evidence="13" type="primary">EOG090X0CTK</name>
    <name evidence="12" type="ORF">APZ42_026631</name>
</gene>
<evidence type="ECO:0000313" key="16">
    <source>
        <dbReference type="EMBL" id="SVE81565.1"/>
    </source>
</evidence>
<evidence type="ECO:0000313" key="14">
    <source>
        <dbReference type="EMBL" id="SVE80365.1"/>
    </source>
</evidence>
<keyword evidence="4 11" id="KW-0812">Transmembrane</keyword>
<proteinExistence type="evidence at transcript level"/>
<keyword evidence="7 11" id="KW-0472">Membrane</keyword>
<accession>A0A164S1U6</accession>
<dbReference type="EMBL" id="LR012534">
    <property type="protein sequence ID" value="SVE82153.1"/>
    <property type="molecule type" value="mRNA"/>
</dbReference>
<comment type="similarity">
    <text evidence="8">Belongs to the TMEM147 family.</text>
</comment>
<evidence type="ECO:0000313" key="15">
    <source>
        <dbReference type="EMBL" id="SVE80951.1"/>
    </source>
</evidence>
<evidence type="ECO:0000256" key="6">
    <source>
        <dbReference type="ARBA" id="ARBA00022989"/>
    </source>
</evidence>
<evidence type="ECO:0000256" key="5">
    <source>
        <dbReference type="ARBA" id="ARBA00022824"/>
    </source>
</evidence>
<dbReference type="Pfam" id="PF09767">
    <property type="entry name" value="DUF2053"/>
    <property type="match status" value="1"/>
</dbReference>
<evidence type="ECO:0000256" key="9">
    <source>
        <dbReference type="ARBA" id="ARBA00034846"/>
    </source>
</evidence>